<keyword evidence="4 8" id="KW-0238">DNA-binding</keyword>
<dbReference type="PROSITE" id="PS50071">
    <property type="entry name" value="HOMEOBOX_2"/>
    <property type="match status" value="1"/>
</dbReference>
<dbReference type="PANTHER" id="PTHR45714">
    <property type="entry name" value="HOMEOBOX-LEUCINE ZIPPER PROTEIN HAT14"/>
    <property type="match status" value="1"/>
</dbReference>
<protein>
    <submittedName>
        <fullName evidence="13">Homeobox-leucine zipper protein HAT14-like</fullName>
    </submittedName>
</protein>
<feature type="DNA-binding region" description="Homeobox" evidence="8">
    <location>
        <begin position="60"/>
        <end position="119"/>
    </location>
</feature>
<evidence type="ECO:0000256" key="1">
    <source>
        <dbReference type="ARBA" id="ARBA00004123"/>
    </source>
</evidence>
<evidence type="ECO:0000256" key="3">
    <source>
        <dbReference type="ARBA" id="ARBA00023015"/>
    </source>
</evidence>
<evidence type="ECO:0000256" key="4">
    <source>
        <dbReference type="ARBA" id="ARBA00023125"/>
    </source>
</evidence>
<evidence type="ECO:0000256" key="9">
    <source>
        <dbReference type="RuleBase" id="RU000682"/>
    </source>
</evidence>
<evidence type="ECO:0000259" key="11">
    <source>
        <dbReference type="PROSITE" id="PS50071"/>
    </source>
</evidence>
<gene>
    <name evidence="13" type="primary">LOC120251296</name>
</gene>
<accession>A0AB40ALB3</accession>
<dbReference type="InterPro" id="IPR050762">
    <property type="entry name" value="HD-ZIP_Homeobox_LZ_Class_II"/>
</dbReference>
<dbReference type="Proteomes" id="UP001515500">
    <property type="component" value="Chromosome 3"/>
</dbReference>
<dbReference type="GO" id="GO:0005634">
    <property type="term" value="C:nucleus"/>
    <property type="evidence" value="ECO:0007669"/>
    <property type="project" value="UniProtKB-SubCell"/>
</dbReference>
<dbReference type="Pfam" id="PF00046">
    <property type="entry name" value="Homeodomain"/>
    <property type="match status" value="1"/>
</dbReference>
<dbReference type="AlphaFoldDB" id="A0AB40ALB3"/>
<dbReference type="SMART" id="SM00340">
    <property type="entry name" value="HALZ"/>
    <property type="match status" value="1"/>
</dbReference>
<name>A0AB40ALB3_DIOCR</name>
<dbReference type="InterPro" id="IPR009057">
    <property type="entry name" value="Homeodomain-like_sf"/>
</dbReference>
<organism evidence="12 13">
    <name type="scientific">Dioscorea cayennensis subsp. rotundata</name>
    <name type="common">White Guinea yam</name>
    <name type="synonym">Dioscorea rotundata</name>
    <dbReference type="NCBI Taxonomy" id="55577"/>
    <lineage>
        <taxon>Eukaryota</taxon>
        <taxon>Viridiplantae</taxon>
        <taxon>Streptophyta</taxon>
        <taxon>Embryophyta</taxon>
        <taxon>Tracheophyta</taxon>
        <taxon>Spermatophyta</taxon>
        <taxon>Magnoliopsida</taxon>
        <taxon>Liliopsida</taxon>
        <taxon>Dioscoreales</taxon>
        <taxon>Dioscoreaceae</taxon>
        <taxon>Dioscorea</taxon>
    </lineage>
</organism>
<comment type="subcellular location">
    <subcellularLocation>
        <location evidence="1 8 9">Nucleus</location>
    </subcellularLocation>
</comment>
<keyword evidence="10" id="KW-0175">Coiled coil</keyword>
<keyword evidence="3" id="KW-0805">Transcription regulation</keyword>
<evidence type="ECO:0000313" key="13">
    <source>
        <dbReference type="RefSeq" id="XP_039115790.1"/>
    </source>
</evidence>
<dbReference type="PROSITE" id="PS00027">
    <property type="entry name" value="HOMEOBOX_1"/>
    <property type="match status" value="1"/>
</dbReference>
<evidence type="ECO:0000256" key="7">
    <source>
        <dbReference type="ARBA" id="ARBA00023242"/>
    </source>
</evidence>
<dbReference type="InterPro" id="IPR017970">
    <property type="entry name" value="Homeobox_CS"/>
</dbReference>
<dbReference type="InterPro" id="IPR001356">
    <property type="entry name" value="HD"/>
</dbReference>
<dbReference type="GeneID" id="120251296"/>
<keyword evidence="6" id="KW-0804">Transcription</keyword>
<sequence length="186" mass="21677">MGEEACNVELGLAIGGNDYLRPKQVLKEVIQEDINTIKSWRWKPKIEKYEDSDHGNEKHGMRKKLKLSHDQLASLESCFRAHNILNPAQKQELAKELNLKPRQVEVWFQNRRARTKLKKAEMDSEFLKRSCESLNNENQRLKREIQELRSVKHRTSPFFFPTMISAMCPGCERMKKESPSSSSMAC</sequence>
<evidence type="ECO:0000256" key="6">
    <source>
        <dbReference type="ARBA" id="ARBA00023163"/>
    </source>
</evidence>
<dbReference type="Pfam" id="PF02183">
    <property type="entry name" value="HALZ"/>
    <property type="match status" value="1"/>
</dbReference>
<feature type="domain" description="Homeobox" evidence="11">
    <location>
        <begin position="58"/>
        <end position="118"/>
    </location>
</feature>
<reference evidence="13" key="1">
    <citation type="submission" date="2025-08" db="UniProtKB">
        <authorList>
            <consortium name="RefSeq"/>
        </authorList>
    </citation>
    <scope>IDENTIFICATION</scope>
</reference>
<keyword evidence="7 8" id="KW-0539">Nucleus</keyword>
<evidence type="ECO:0000256" key="5">
    <source>
        <dbReference type="ARBA" id="ARBA00023155"/>
    </source>
</evidence>
<evidence type="ECO:0000256" key="8">
    <source>
        <dbReference type="PROSITE-ProRule" id="PRU00108"/>
    </source>
</evidence>
<dbReference type="CDD" id="cd00086">
    <property type="entry name" value="homeodomain"/>
    <property type="match status" value="1"/>
</dbReference>
<dbReference type="InterPro" id="IPR003106">
    <property type="entry name" value="Leu_zip_homeo"/>
</dbReference>
<dbReference type="RefSeq" id="XP_039115790.1">
    <property type="nucleotide sequence ID" value="XM_039259856.1"/>
</dbReference>
<dbReference type="PANTHER" id="PTHR45714:SF34">
    <property type="entry name" value="HOMEOBOX-LEUCINE ZIPPER PROTEIN HAT9"/>
    <property type="match status" value="1"/>
</dbReference>
<keyword evidence="12" id="KW-1185">Reference proteome</keyword>
<dbReference type="SUPFAM" id="SSF46689">
    <property type="entry name" value="Homeodomain-like"/>
    <property type="match status" value="1"/>
</dbReference>
<comment type="similarity">
    <text evidence="2">Belongs to the HD-ZIP homeobox family. Class II subfamily.</text>
</comment>
<evidence type="ECO:0000313" key="12">
    <source>
        <dbReference type="Proteomes" id="UP001515500"/>
    </source>
</evidence>
<evidence type="ECO:0000256" key="10">
    <source>
        <dbReference type="SAM" id="Coils"/>
    </source>
</evidence>
<keyword evidence="5 8" id="KW-0371">Homeobox</keyword>
<feature type="coiled-coil region" evidence="10">
    <location>
        <begin position="110"/>
        <end position="154"/>
    </location>
</feature>
<dbReference type="SMART" id="SM00389">
    <property type="entry name" value="HOX"/>
    <property type="match status" value="1"/>
</dbReference>
<dbReference type="Gene3D" id="1.10.10.60">
    <property type="entry name" value="Homeodomain-like"/>
    <property type="match status" value="1"/>
</dbReference>
<dbReference type="GO" id="GO:0000981">
    <property type="term" value="F:DNA-binding transcription factor activity, RNA polymerase II-specific"/>
    <property type="evidence" value="ECO:0007669"/>
    <property type="project" value="InterPro"/>
</dbReference>
<evidence type="ECO:0000256" key="2">
    <source>
        <dbReference type="ARBA" id="ARBA00006074"/>
    </source>
</evidence>
<proteinExistence type="inferred from homology"/>
<dbReference type="GO" id="GO:0043565">
    <property type="term" value="F:sequence-specific DNA binding"/>
    <property type="evidence" value="ECO:0007669"/>
    <property type="project" value="InterPro"/>
</dbReference>